<evidence type="ECO:0000313" key="1">
    <source>
        <dbReference type="EMBL" id="GAG00621.1"/>
    </source>
</evidence>
<dbReference type="EMBL" id="BARS01027726">
    <property type="protein sequence ID" value="GAG00621.1"/>
    <property type="molecule type" value="Genomic_DNA"/>
</dbReference>
<dbReference type="Gene3D" id="3.30.420.40">
    <property type="match status" value="1"/>
</dbReference>
<comment type="caution">
    <text evidence="1">The sequence shown here is derived from an EMBL/GenBank/DDBJ whole genome shotgun (WGS) entry which is preliminary data.</text>
</comment>
<dbReference type="InterPro" id="IPR043129">
    <property type="entry name" value="ATPase_NBD"/>
</dbReference>
<organism evidence="1">
    <name type="scientific">marine sediment metagenome</name>
    <dbReference type="NCBI Taxonomy" id="412755"/>
    <lineage>
        <taxon>unclassified sequences</taxon>
        <taxon>metagenomes</taxon>
        <taxon>ecological metagenomes</taxon>
    </lineage>
</organism>
<protein>
    <recommendedName>
        <fullName evidence="2">Carbohydrate kinase FGGY C-terminal domain-containing protein</fullName>
    </recommendedName>
</protein>
<dbReference type="AlphaFoldDB" id="X0VJ83"/>
<feature type="non-terminal residue" evidence="1">
    <location>
        <position position="1"/>
    </location>
</feature>
<dbReference type="SUPFAM" id="SSF53067">
    <property type="entry name" value="Actin-like ATPase domain"/>
    <property type="match status" value="1"/>
</dbReference>
<sequence>GPSEATIIGNILVQALALGNVKDLIELRKIVRNSFDIADFQPKNIKIWEEAYQKYLKKIQ</sequence>
<name>X0VJ83_9ZZZZ</name>
<reference evidence="1" key="1">
    <citation type="journal article" date="2014" name="Front. Microbiol.">
        <title>High frequency of phylogenetically diverse reductive dehalogenase-homologous genes in deep subseafloor sedimentary metagenomes.</title>
        <authorList>
            <person name="Kawai M."/>
            <person name="Futagami T."/>
            <person name="Toyoda A."/>
            <person name="Takaki Y."/>
            <person name="Nishi S."/>
            <person name="Hori S."/>
            <person name="Arai W."/>
            <person name="Tsubouchi T."/>
            <person name="Morono Y."/>
            <person name="Uchiyama I."/>
            <person name="Ito T."/>
            <person name="Fujiyama A."/>
            <person name="Inagaki F."/>
            <person name="Takami H."/>
        </authorList>
    </citation>
    <scope>NUCLEOTIDE SEQUENCE</scope>
    <source>
        <strain evidence="1">Expedition CK06-06</strain>
    </source>
</reference>
<gene>
    <name evidence="1" type="ORF">S01H1_43511</name>
</gene>
<accession>X0VJ83</accession>
<proteinExistence type="predicted"/>
<evidence type="ECO:0008006" key="2">
    <source>
        <dbReference type="Google" id="ProtNLM"/>
    </source>
</evidence>